<evidence type="ECO:0000313" key="3">
    <source>
        <dbReference type="Proteomes" id="UP000693738"/>
    </source>
</evidence>
<gene>
    <name evidence="2" type="ORF">FEQUK3_LOCUS6589</name>
</gene>
<evidence type="ECO:0000256" key="1">
    <source>
        <dbReference type="SAM" id="SignalP"/>
    </source>
</evidence>
<feature type="signal peptide" evidence="1">
    <location>
        <begin position="1"/>
        <end position="21"/>
    </location>
</feature>
<evidence type="ECO:0008006" key="4">
    <source>
        <dbReference type="Google" id="ProtNLM"/>
    </source>
</evidence>
<keyword evidence="1" id="KW-0732">Signal</keyword>
<evidence type="ECO:0000313" key="2">
    <source>
        <dbReference type="EMBL" id="CAG7560908.1"/>
    </source>
</evidence>
<name>A0A8J2J432_FUSEQ</name>
<organism evidence="2 3">
    <name type="scientific">Fusarium equiseti</name>
    <name type="common">Fusarium scirpi</name>
    <dbReference type="NCBI Taxonomy" id="61235"/>
    <lineage>
        <taxon>Eukaryota</taxon>
        <taxon>Fungi</taxon>
        <taxon>Dikarya</taxon>
        <taxon>Ascomycota</taxon>
        <taxon>Pezizomycotina</taxon>
        <taxon>Sordariomycetes</taxon>
        <taxon>Hypocreomycetidae</taxon>
        <taxon>Hypocreales</taxon>
        <taxon>Nectriaceae</taxon>
        <taxon>Fusarium</taxon>
        <taxon>Fusarium incarnatum-equiseti species complex</taxon>
    </lineage>
</organism>
<feature type="chain" id="PRO_5035283895" description="CBM-cenC domain-containing protein" evidence="1">
    <location>
        <begin position="22"/>
        <end position="346"/>
    </location>
</feature>
<dbReference type="AlphaFoldDB" id="A0A8J2J432"/>
<proteinExistence type="predicted"/>
<protein>
    <recommendedName>
        <fullName evidence="4">CBM-cenC domain-containing protein</fullName>
    </recommendedName>
</protein>
<dbReference type="EMBL" id="CAJSTJ010000138">
    <property type="protein sequence ID" value="CAG7560908.1"/>
    <property type="molecule type" value="Genomic_DNA"/>
</dbReference>
<comment type="caution">
    <text evidence="2">The sequence shown here is derived from an EMBL/GenBank/DDBJ whole genome shotgun (WGS) entry which is preliminary data.</text>
</comment>
<accession>A0A8J2J432</accession>
<sequence length="346" mass="36706">MMFNKLSAAAVAIVLSGQVIASPCKPVFTTTTSNVGTSATSETVATKTSSIAIESSSLAATSLSAEVFTGEAYTYEYPTAETTTSSSTPTSDTSMAIDVTTTIATSMTEQTTIETTLTILESLSETTIATDDFTTEAATTTAHATTTDASIIEASTSSSAPQCTFTGAYTNYVQNPSFDAAVSRRRWTTTAPWIFLGTPWNQPNAGRGSGTAMAIKYPDGQGSSSILQSIEGVVAGREYVVTYYFQLAEGSPLASDECRIGASAGPGGQNQRWIYIDGEGSVEQGQYNKQQFRITAENDDQRLGIGFFCKADYQGDVARVYIDDVSVYDYYEGCEDPTDGELQIVG</sequence>
<dbReference type="Proteomes" id="UP000693738">
    <property type="component" value="Unassembled WGS sequence"/>
</dbReference>
<reference evidence="2" key="1">
    <citation type="submission" date="2021-05" db="EMBL/GenBank/DDBJ databases">
        <authorList>
            <person name="Khan N."/>
        </authorList>
    </citation>
    <scope>NUCLEOTIDE SEQUENCE</scope>
</reference>